<proteinExistence type="inferred from homology"/>
<evidence type="ECO:0000313" key="20">
    <source>
        <dbReference type="EMBL" id="RXD12995.1"/>
    </source>
</evidence>
<evidence type="ECO:0000259" key="16">
    <source>
        <dbReference type="PROSITE" id="PS51464"/>
    </source>
</evidence>
<dbReference type="EMBL" id="ABONVU020000017">
    <property type="protein sequence ID" value="EMJ5255700.1"/>
    <property type="molecule type" value="Genomic_DNA"/>
</dbReference>
<protein>
    <recommendedName>
        <fullName evidence="11">Arabinose 5-phosphate isomerase</fullName>
        <shortName evidence="11">API</shortName>
        <ecNumber evidence="11">5.3.1.13</ecNumber>
    </recommendedName>
</protein>
<evidence type="ECO:0000256" key="14">
    <source>
        <dbReference type="PROSITE-ProRule" id="PRU00703"/>
    </source>
</evidence>
<reference evidence="18" key="3">
    <citation type="submission" date="2019-12" db="EMBL/GenBank/DDBJ databases">
        <authorList>
            <consortium name="NCBI Pathogen Detection Project"/>
        </authorList>
    </citation>
    <scope>NUCLEOTIDE SEQUENCE</scope>
    <source>
        <strain evidence="19">C0382</strain>
        <strain evidence="18">EC00763</strain>
    </source>
</reference>
<dbReference type="NCBIfam" id="TIGR00393">
    <property type="entry name" value="kpsF"/>
    <property type="match status" value="1"/>
</dbReference>
<dbReference type="InterPro" id="IPR000644">
    <property type="entry name" value="CBS_dom"/>
</dbReference>
<sequence>MSEALLNAGRQTLMLELQEASHLPERLGDDFVRAANIILHCEGKVVVSGIGKSGHIGKKIAATLASTGTPAFFVHPAEALHGDLGMIESRDVMLFISYSGGAKELDLIIPRLEDKSIALLAMTGKPTSPLGLAAKAVLDISVEREACPMHLAPTSSTVNTLMMGDALAMAVMQARGFNEEDFARSHPAGALGARLLNKVHHLMRRDDAIPQVALTASVMDAMLELSRTGLGLVAVCDDQRLVKGVFTDGDLRRWLVGGGALTTPVNEAMTVDGTTLQSQSRAIDAKEILMKRKITAAPVVDENGKLTGAINLQDFYQAGII</sequence>
<dbReference type="InterPro" id="IPR050986">
    <property type="entry name" value="GutQ/KpsF_isomerases"/>
</dbReference>
<dbReference type="GO" id="GO:0046872">
    <property type="term" value="F:metal ion binding"/>
    <property type="evidence" value="ECO:0007669"/>
    <property type="project" value="UniProtKB-KW"/>
</dbReference>
<gene>
    <name evidence="18" type="primary">gutQ</name>
    <name evidence="20" type="ORF">EPS76_19005</name>
    <name evidence="18" type="ORF">GRC73_13145</name>
    <name evidence="19" type="ORF">HIE29_001524</name>
    <name evidence="21" type="ORF">OGM49_18690</name>
    <name evidence="17" type="ORF">R8O40_003997</name>
</gene>
<feature type="binding site" evidence="12">
    <location>
        <position position="75"/>
    </location>
    <ligand>
        <name>Zn(2+)</name>
        <dbReference type="ChEBI" id="CHEBI:29105"/>
    </ligand>
</feature>
<feature type="site" description="Catalytically relevant" evidence="13">
    <location>
        <position position="104"/>
    </location>
</feature>
<dbReference type="InterPro" id="IPR046348">
    <property type="entry name" value="SIS_dom_sf"/>
</dbReference>
<reference evidence="18" key="1">
    <citation type="journal article" date="2018" name="Genome Biol.">
        <title>SKESA: strategic k-mer extension for scrupulous assemblies.</title>
        <authorList>
            <person name="Souvorov A."/>
            <person name="Agarwala R."/>
            <person name="Lipman D.J."/>
        </authorList>
    </citation>
    <scope>NUCLEOTIDE SEQUENCE [LARGE SCALE GENOMIC DNA]</scope>
    <source>
        <strain evidence="19">C0382</strain>
        <strain evidence="18">EC00763</strain>
    </source>
</reference>
<evidence type="ECO:0000313" key="19">
    <source>
        <dbReference type="EMBL" id="HAH7768125.1"/>
    </source>
</evidence>
<dbReference type="EMBL" id="CP107128">
    <property type="protein sequence ID" value="WLM94699.1"/>
    <property type="molecule type" value="Genomic_DNA"/>
</dbReference>
<dbReference type="Pfam" id="PF01380">
    <property type="entry name" value="SIS"/>
    <property type="match status" value="1"/>
</dbReference>
<dbReference type="EMBL" id="SCJN01000183">
    <property type="protein sequence ID" value="RXD12995.1"/>
    <property type="molecule type" value="Genomic_DNA"/>
</dbReference>
<evidence type="ECO:0000313" key="18">
    <source>
        <dbReference type="EMBL" id="HAH4524950.1"/>
    </source>
</evidence>
<dbReference type="SUPFAM" id="SSF54631">
    <property type="entry name" value="CBS-domain pair"/>
    <property type="match status" value="1"/>
</dbReference>
<keyword evidence="3 12" id="KW-0479">Metal-binding</keyword>
<evidence type="ECO:0000256" key="7">
    <source>
        <dbReference type="ARBA" id="ARBA00022840"/>
    </source>
</evidence>
<evidence type="ECO:0000256" key="6">
    <source>
        <dbReference type="ARBA" id="ARBA00022833"/>
    </source>
</evidence>
<dbReference type="FunFam" id="3.40.50.10490:FF:000011">
    <property type="entry name" value="Arabinose 5-phosphate isomerase"/>
    <property type="match status" value="1"/>
</dbReference>
<dbReference type="PANTHER" id="PTHR42745">
    <property type="match status" value="1"/>
</dbReference>
<dbReference type="Pfam" id="PF00571">
    <property type="entry name" value="CBS"/>
    <property type="match status" value="2"/>
</dbReference>
<evidence type="ECO:0000259" key="15">
    <source>
        <dbReference type="PROSITE" id="PS51371"/>
    </source>
</evidence>
<keyword evidence="9 14" id="KW-0129">CBS domain</keyword>
<keyword evidence="5" id="KW-0547">Nucleotide-binding</keyword>
<dbReference type="EMBL" id="DABCJL010000003">
    <property type="protein sequence ID" value="HAH7768125.1"/>
    <property type="molecule type" value="Genomic_DNA"/>
</dbReference>
<evidence type="ECO:0000256" key="8">
    <source>
        <dbReference type="ARBA" id="ARBA00022985"/>
    </source>
</evidence>
<dbReference type="NCBIfam" id="NF008581">
    <property type="entry name" value="PRK11543.1"/>
    <property type="match status" value="1"/>
</dbReference>
<keyword evidence="8" id="KW-0448">Lipopolysaccharide biosynthesis</keyword>
<evidence type="ECO:0000256" key="11">
    <source>
        <dbReference type="PIRNR" id="PIRNR004692"/>
    </source>
</evidence>
<dbReference type="GO" id="GO:0009103">
    <property type="term" value="P:lipopolysaccharide biosynthetic process"/>
    <property type="evidence" value="ECO:0007669"/>
    <property type="project" value="UniProtKB-KW"/>
</dbReference>
<name>A0A061YHP9_ECOLX</name>
<dbReference type="Proteomes" id="UP000843571">
    <property type="component" value="Unassembled WGS sequence"/>
</dbReference>
<evidence type="ECO:0000313" key="22">
    <source>
        <dbReference type="Proteomes" id="UP000288730"/>
    </source>
</evidence>
<keyword evidence="7" id="KW-0067">ATP-binding</keyword>
<feature type="domain" description="CBS" evidence="15">
    <location>
        <begin position="269"/>
        <end position="321"/>
    </location>
</feature>
<keyword evidence="4" id="KW-0677">Repeat</keyword>
<reference evidence="21" key="4">
    <citation type="journal article" date="2023" name="Microorganisms">
        <title>Comparative Genomic Analysis of ST131 Subclade C2 of ESBL-Producing E. coli Isolates from Patients with Recurrent and Sporadic Urinary Tract Infections.</title>
        <authorList>
            <person name="Jaen-Luchoro D."/>
            <person name="Kahnamouei A."/>
            <person name="Yazdanshenas S."/>
            <person name="Lindblom A."/>
            <person name="Samuelsson E."/>
            <person name="Ahren C."/>
            <person name="Karami N."/>
        </authorList>
    </citation>
    <scope>NUCLEOTIDE SEQUENCE</scope>
    <source>
        <strain evidence="21">S7</strain>
    </source>
</reference>
<dbReference type="EMBL" id="DABBJX010000013">
    <property type="protein sequence ID" value="HAH4524950.1"/>
    <property type="molecule type" value="Genomic_DNA"/>
</dbReference>
<keyword evidence="6 12" id="KW-0862">Zinc</keyword>
<reference evidence="20 22" key="2">
    <citation type="submission" date="2019-01" db="EMBL/GenBank/DDBJ databases">
        <title>Genomic analysis of febrile catheter-associated UTI E. coli isolates.</title>
        <authorList>
            <person name="Potter R."/>
            <person name="Zou Z."/>
            <person name="Henderson J."/>
            <person name="Dantas G."/>
        </authorList>
    </citation>
    <scope>NUCLEOTIDE SEQUENCE [LARGE SCALE GENOMIC DNA]</scope>
    <source>
        <strain evidence="20 22">29_CAASB</strain>
    </source>
</reference>
<dbReference type="PROSITE" id="PS51371">
    <property type="entry name" value="CBS"/>
    <property type="match status" value="2"/>
</dbReference>
<dbReference type="InterPro" id="IPR004800">
    <property type="entry name" value="KdsD/KpsF-type"/>
</dbReference>
<dbReference type="PANTHER" id="PTHR42745:SF2">
    <property type="entry name" value="ARABINOSE 5-PHOSPHATE ISOMERASE GUTQ"/>
    <property type="match status" value="1"/>
</dbReference>
<dbReference type="Proteomes" id="UP001180189">
    <property type="component" value="Chromosome"/>
</dbReference>
<dbReference type="AlphaFoldDB" id="A0A061YHP9"/>
<dbReference type="InterPro" id="IPR046342">
    <property type="entry name" value="CBS_dom_sf"/>
</dbReference>
<dbReference type="PIRSF" id="PIRSF004692">
    <property type="entry name" value="KdsD_KpsF"/>
    <property type="match status" value="1"/>
</dbReference>
<evidence type="ECO:0000256" key="10">
    <source>
        <dbReference type="ARBA" id="ARBA00023235"/>
    </source>
</evidence>
<feature type="domain" description="SIS" evidence="16">
    <location>
        <begin position="34"/>
        <end position="177"/>
    </location>
</feature>
<dbReference type="Gene3D" id="3.40.50.10490">
    <property type="entry name" value="Glucose-6-phosphate isomerase like protein, domain 1"/>
    <property type="match status" value="1"/>
</dbReference>
<dbReference type="Gene3D" id="3.10.580.10">
    <property type="entry name" value="CBS-domain"/>
    <property type="match status" value="1"/>
</dbReference>
<dbReference type="InterPro" id="IPR001347">
    <property type="entry name" value="SIS_dom"/>
</dbReference>
<dbReference type="Proteomes" id="UP000288730">
    <property type="component" value="Unassembled WGS sequence"/>
</dbReference>
<evidence type="ECO:0000256" key="12">
    <source>
        <dbReference type="PIRSR" id="PIRSR004692-2"/>
    </source>
</evidence>
<organism evidence="18">
    <name type="scientific">Escherichia coli</name>
    <dbReference type="NCBI Taxonomy" id="562"/>
    <lineage>
        <taxon>Bacteria</taxon>
        <taxon>Pseudomonadati</taxon>
        <taxon>Pseudomonadota</taxon>
        <taxon>Gammaproteobacteria</taxon>
        <taxon>Enterobacterales</taxon>
        <taxon>Enterobacteriaceae</taxon>
        <taxon>Escherichia</taxon>
    </lineage>
</organism>
<evidence type="ECO:0000256" key="9">
    <source>
        <dbReference type="ARBA" id="ARBA00023122"/>
    </source>
</evidence>
<evidence type="ECO:0000256" key="4">
    <source>
        <dbReference type="ARBA" id="ARBA00022737"/>
    </source>
</evidence>
<evidence type="ECO:0000256" key="1">
    <source>
        <dbReference type="ARBA" id="ARBA00008165"/>
    </source>
</evidence>
<dbReference type="SUPFAM" id="SSF53697">
    <property type="entry name" value="SIS domain"/>
    <property type="match status" value="1"/>
</dbReference>
<keyword evidence="10 11" id="KW-0413">Isomerase</keyword>
<feature type="site" description="Catalytically relevant" evidence="13">
    <location>
        <position position="145"/>
    </location>
</feature>
<evidence type="ECO:0000256" key="2">
    <source>
        <dbReference type="ARBA" id="ARBA00011881"/>
    </source>
</evidence>
<dbReference type="Proteomes" id="UP001285616">
    <property type="component" value="Unassembled WGS sequence"/>
</dbReference>
<comment type="catalytic activity">
    <reaction evidence="11">
        <text>D-arabinose 5-phosphate = D-ribulose 5-phosphate</text>
        <dbReference type="Rhea" id="RHEA:23104"/>
        <dbReference type="ChEBI" id="CHEBI:57693"/>
        <dbReference type="ChEBI" id="CHEBI:58121"/>
        <dbReference type="EC" id="5.3.1.13"/>
    </reaction>
</comment>
<dbReference type="CDD" id="cd05014">
    <property type="entry name" value="SIS_Kpsf"/>
    <property type="match status" value="1"/>
</dbReference>
<dbReference type="PROSITE" id="PS51464">
    <property type="entry name" value="SIS"/>
    <property type="match status" value="1"/>
</dbReference>
<dbReference type="CDD" id="cd04604">
    <property type="entry name" value="CBS_pair_SIS_assoc"/>
    <property type="match status" value="1"/>
</dbReference>
<feature type="site" description="Catalytically relevant" evidence="13">
    <location>
        <position position="52"/>
    </location>
</feature>
<evidence type="ECO:0000256" key="3">
    <source>
        <dbReference type="ARBA" id="ARBA00022723"/>
    </source>
</evidence>
<dbReference type="EC" id="5.3.1.13" evidence="11"/>
<reference evidence="17" key="5">
    <citation type="submission" date="2024-02" db="EMBL/GenBank/DDBJ databases">
        <authorList>
            <consortium name="Clinical and Environmental Microbiology Branch: Whole genome sequencing antimicrobial resistance pathogens in the healthcare setting"/>
        </authorList>
    </citation>
    <scope>NUCLEOTIDE SEQUENCE</scope>
    <source>
        <strain evidence="17">1924188</strain>
    </source>
</reference>
<dbReference type="InterPro" id="IPR035474">
    <property type="entry name" value="SIS_Kpsf"/>
</dbReference>
<feature type="site" description="Catalytically relevant" evidence="13">
    <location>
        <position position="186"/>
    </location>
</feature>
<evidence type="ECO:0000256" key="13">
    <source>
        <dbReference type="PIRSR" id="PIRSR004692-3"/>
    </source>
</evidence>
<accession>A0A061YHP9</accession>
<feature type="domain" description="CBS" evidence="15">
    <location>
        <begin position="203"/>
        <end position="261"/>
    </location>
</feature>
<dbReference type="GO" id="GO:0005524">
    <property type="term" value="F:ATP binding"/>
    <property type="evidence" value="ECO:0007669"/>
    <property type="project" value="UniProtKB-KW"/>
</dbReference>
<dbReference type="GO" id="GO:0019146">
    <property type="term" value="F:arabinose-5-phosphate isomerase activity"/>
    <property type="evidence" value="ECO:0007669"/>
    <property type="project" value="UniProtKB-EC"/>
</dbReference>
<evidence type="ECO:0000313" key="17">
    <source>
        <dbReference type="EMBL" id="EMJ5255700.1"/>
    </source>
</evidence>
<evidence type="ECO:0000256" key="5">
    <source>
        <dbReference type="ARBA" id="ARBA00022741"/>
    </source>
</evidence>
<comment type="subunit">
    <text evidence="2">Homotetramer.</text>
</comment>
<evidence type="ECO:0000313" key="21">
    <source>
        <dbReference type="EMBL" id="WLM94699.1"/>
    </source>
</evidence>
<comment type="similarity">
    <text evidence="1 11">Belongs to the SIS family. GutQ/KpsF subfamily.</text>
</comment>
<dbReference type="RefSeq" id="WP_001287403.1">
    <property type="nucleotide sequence ID" value="NZ_AP018784.2"/>
</dbReference>